<dbReference type="EMBL" id="WOSW01000002">
    <property type="protein sequence ID" value="NHO31433.1"/>
    <property type="molecule type" value="Genomic_DNA"/>
</dbReference>
<dbReference type="InterPro" id="IPR012910">
    <property type="entry name" value="Plug_dom"/>
</dbReference>
<evidence type="ECO:0000256" key="1">
    <source>
        <dbReference type="ARBA" id="ARBA00004571"/>
    </source>
</evidence>
<accession>A0ABX0K6J8</accession>
<feature type="compositionally biased region" description="Low complexity" evidence="9">
    <location>
        <begin position="48"/>
        <end position="65"/>
    </location>
</feature>
<evidence type="ECO:0000259" key="12">
    <source>
        <dbReference type="Pfam" id="PF07715"/>
    </source>
</evidence>
<comment type="similarity">
    <text evidence="8">Belongs to the TonB-dependent receptor family.</text>
</comment>
<evidence type="ECO:0000313" key="14">
    <source>
        <dbReference type="Proteomes" id="UP000615326"/>
    </source>
</evidence>
<name>A0ABX0K6J8_9PROT</name>
<dbReference type="PANTHER" id="PTHR30442">
    <property type="entry name" value="IRON III DICITRATE TRANSPORT PROTEIN FECA"/>
    <property type="match status" value="1"/>
</dbReference>
<evidence type="ECO:0000259" key="11">
    <source>
        <dbReference type="Pfam" id="PF00593"/>
    </source>
</evidence>
<evidence type="ECO:0000313" key="13">
    <source>
        <dbReference type="EMBL" id="NHO31433.1"/>
    </source>
</evidence>
<dbReference type="SUPFAM" id="SSF56935">
    <property type="entry name" value="Porins"/>
    <property type="match status" value="1"/>
</dbReference>
<keyword evidence="14" id="KW-1185">Reference proteome</keyword>
<evidence type="ECO:0000256" key="3">
    <source>
        <dbReference type="ARBA" id="ARBA00022452"/>
    </source>
</evidence>
<keyword evidence="13" id="KW-0675">Receptor</keyword>
<evidence type="ECO:0000256" key="4">
    <source>
        <dbReference type="ARBA" id="ARBA00022692"/>
    </source>
</evidence>
<evidence type="ECO:0000256" key="7">
    <source>
        <dbReference type="ARBA" id="ARBA00023237"/>
    </source>
</evidence>
<dbReference type="InterPro" id="IPR037066">
    <property type="entry name" value="Plug_dom_sf"/>
</dbReference>
<dbReference type="InterPro" id="IPR000531">
    <property type="entry name" value="Beta-barrel_TonB"/>
</dbReference>
<comment type="subcellular location">
    <subcellularLocation>
        <location evidence="1">Cell outer membrane</location>
        <topology evidence="1">Multi-pass membrane protein</topology>
    </subcellularLocation>
</comment>
<comment type="caution">
    <text evidence="13">The sequence shown here is derived from an EMBL/GenBank/DDBJ whole genome shotgun (WGS) entry which is preliminary data.</text>
</comment>
<dbReference type="Proteomes" id="UP000615326">
    <property type="component" value="Unassembled WGS sequence"/>
</dbReference>
<gene>
    <name evidence="13" type="ORF">GOB84_02460</name>
</gene>
<organism evidence="13 14">
    <name type="scientific">Acetobacter fallax</name>
    <dbReference type="NCBI Taxonomy" id="1737473"/>
    <lineage>
        <taxon>Bacteria</taxon>
        <taxon>Pseudomonadati</taxon>
        <taxon>Pseudomonadota</taxon>
        <taxon>Alphaproteobacteria</taxon>
        <taxon>Acetobacterales</taxon>
        <taxon>Acetobacteraceae</taxon>
        <taxon>Acetobacter</taxon>
    </lineage>
</organism>
<dbReference type="Pfam" id="PF07715">
    <property type="entry name" value="Plug"/>
    <property type="match status" value="1"/>
</dbReference>
<feature type="signal peptide" evidence="10">
    <location>
        <begin position="1"/>
        <end position="37"/>
    </location>
</feature>
<keyword evidence="10" id="KW-0732">Signal</keyword>
<reference evidence="13 14" key="1">
    <citation type="journal article" date="2020" name="Int. J. Syst. Evol. Microbiol.">
        <title>Novel acetic acid bacteria from cider fermentations: Acetobacter conturbans sp. nov. and Acetobacter fallax sp. nov.</title>
        <authorList>
            <person name="Sombolestani A.S."/>
            <person name="Cleenwerck I."/>
            <person name="Cnockaert M."/>
            <person name="Borremans W."/>
            <person name="Wieme A.D."/>
            <person name="De Vuyst L."/>
            <person name="Vandamme P."/>
        </authorList>
    </citation>
    <scope>NUCLEOTIDE SEQUENCE [LARGE SCALE GENOMIC DNA]</scope>
    <source>
        <strain evidence="13 14">LMG 1637</strain>
    </source>
</reference>
<keyword evidence="3" id="KW-1134">Transmembrane beta strand</keyword>
<dbReference type="RefSeq" id="WP_173576035.1">
    <property type="nucleotide sequence ID" value="NZ_WOSW01000002.1"/>
</dbReference>
<protein>
    <submittedName>
        <fullName evidence="13">TonB-dependent receptor</fullName>
    </submittedName>
</protein>
<evidence type="ECO:0000256" key="6">
    <source>
        <dbReference type="ARBA" id="ARBA00023136"/>
    </source>
</evidence>
<feature type="chain" id="PRO_5047425445" evidence="10">
    <location>
        <begin position="38"/>
        <end position="827"/>
    </location>
</feature>
<evidence type="ECO:0000256" key="5">
    <source>
        <dbReference type="ARBA" id="ARBA00023077"/>
    </source>
</evidence>
<evidence type="ECO:0000256" key="10">
    <source>
        <dbReference type="SAM" id="SignalP"/>
    </source>
</evidence>
<proteinExistence type="inferred from homology"/>
<feature type="domain" description="TonB-dependent receptor-like beta-barrel" evidence="11">
    <location>
        <begin position="329"/>
        <end position="777"/>
    </location>
</feature>
<evidence type="ECO:0000256" key="9">
    <source>
        <dbReference type="SAM" id="MobiDB-lite"/>
    </source>
</evidence>
<keyword evidence="2" id="KW-0813">Transport</keyword>
<evidence type="ECO:0000256" key="2">
    <source>
        <dbReference type="ARBA" id="ARBA00022448"/>
    </source>
</evidence>
<dbReference type="InterPro" id="IPR036942">
    <property type="entry name" value="Beta-barrel_TonB_sf"/>
</dbReference>
<keyword evidence="4" id="KW-0812">Transmembrane</keyword>
<feature type="domain" description="TonB-dependent receptor plug" evidence="12">
    <location>
        <begin position="102"/>
        <end position="202"/>
    </location>
</feature>
<feature type="region of interest" description="Disordered" evidence="9">
    <location>
        <begin position="43"/>
        <end position="73"/>
    </location>
</feature>
<keyword evidence="6 8" id="KW-0472">Membrane</keyword>
<dbReference type="PANTHER" id="PTHR30442:SF0">
    <property type="entry name" value="FE(3+) DICITRATE TRANSPORT PROTEIN FECA"/>
    <property type="match status" value="1"/>
</dbReference>
<evidence type="ECO:0000256" key="8">
    <source>
        <dbReference type="RuleBase" id="RU003357"/>
    </source>
</evidence>
<keyword evidence="7" id="KW-0998">Cell outer membrane</keyword>
<sequence>MRRLRTRNRTLRATLLTSVMLTGAAEHLLLHTAPASAATARTGHAVRHPGTATAAAPGRTTPAHTAKPRRAVSATPEVIEVRAETTPDGVTRHAAGGGLIHLQDAPKARSTVSQDYIAKQAPAQNAYNFAKMMPGVVVANTDPAGHEKSALSMRGLTQDEIANTYNAMPLSSVGGYNLDLAWIVDSENIGTVSAQPGSSNLDTAAINGSGGSFTLTTRDPSKKFGGLVDFGAGSRDYTRQFVRIDTGEWGHSGIRSFISASNQHDSFYRGPGEESFQHLDFHVLKEWDPDNRISLIGGFMRGLAGNEPYWSTTMANWHKLGWSNQLARYYDPKTQNTDYWKQNWLHSRTYNLLAPSKFRFGKVRLEITPYTAYNNKVYGAGTDLGNTVYYGNQQITAMVIPGQLPGTSSGNAESYSSLNEMRGGVVTKATIDLGANHPYLGYWFDYDNSTDLTGYTGVNSDGSPTTPWGSSDKSLKMPNGQNYYSANYSDITTTHALFAGDTLKLFHDKLVIDGGMRVTMINRNATQRLPGLPYKIGLNELQLLPQLGGHYQINKNWQVFAGVATGAKAPPDSYLLTTLNPNTGAYASKGSNSVKEEYSISEEAGVRYNDDIFVGSLTYFHYNFTNRQISTYGYLGNQQIAENINGGGQTSNGFDVELGTRPFYHFRPYVSAQYLHSVIDNNIRVGDDYLPTKGKISTNAPKWTTALGIDWDNGTFFWNFDMTYFSRQYSTFMNDESLPKLVTENLTIGARLNRNTWLGRQLSFMKSPEIMLWINNLANTKAYSAINSVKLNAHTTKGIYGTEIAGTSPTYNTLSDFYAIVTFRTGF</sequence>
<dbReference type="Pfam" id="PF00593">
    <property type="entry name" value="TonB_dep_Rec_b-barrel"/>
    <property type="match status" value="1"/>
</dbReference>
<keyword evidence="5 8" id="KW-0798">TonB box</keyword>
<dbReference type="InterPro" id="IPR039426">
    <property type="entry name" value="TonB-dep_rcpt-like"/>
</dbReference>
<dbReference type="Gene3D" id="2.170.130.10">
    <property type="entry name" value="TonB-dependent receptor, plug domain"/>
    <property type="match status" value="1"/>
</dbReference>
<dbReference type="Gene3D" id="2.40.170.20">
    <property type="entry name" value="TonB-dependent receptor, beta-barrel domain"/>
    <property type="match status" value="1"/>
</dbReference>